<keyword evidence="12" id="KW-1185">Reference proteome</keyword>
<evidence type="ECO:0000256" key="5">
    <source>
        <dbReference type="ARBA" id="ARBA00022777"/>
    </source>
</evidence>
<feature type="binding site" evidence="9">
    <location>
        <position position="242"/>
    </location>
    <ligand>
        <name>D-ribose 5-phosphate</name>
        <dbReference type="ChEBI" id="CHEBI:78346"/>
    </ligand>
</feature>
<keyword evidence="1 9" id="KW-0808">Transferase</keyword>
<comment type="catalytic activity">
    <reaction evidence="8 9">
        <text>D-ribose 5-phosphate + ATP = 5-phospho-alpha-D-ribose 1-diphosphate + AMP + H(+)</text>
        <dbReference type="Rhea" id="RHEA:15609"/>
        <dbReference type="ChEBI" id="CHEBI:15378"/>
        <dbReference type="ChEBI" id="CHEBI:30616"/>
        <dbReference type="ChEBI" id="CHEBI:58017"/>
        <dbReference type="ChEBI" id="CHEBI:78346"/>
        <dbReference type="ChEBI" id="CHEBI:456215"/>
        <dbReference type="EC" id="2.7.6.1"/>
    </reaction>
</comment>
<comment type="pathway">
    <text evidence="9">Metabolic intermediate biosynthesis; 5-phospho-alpha-D-ribose 1-diphosphate biosynthesis; 5-phospho-alpha-D-ribose 1-diphosphate from D-ribose 5-phosphate (route I): step 1/1.</text>
</comment>
<dbReference type="NCBIfam" id="NF002844">
    <property type="entry name" value="PRK03092.1"/>
    <property type="match status" value="1"/>
</dbReference>
<protein>
    <recommendedName>
        <fullName evidence="9">Ribose-phosphate pyrophosphokinase</fullName>
        <shortName evidence="9">RPPK</shortName>
        <ecNumber evidence="9">2.7.6.1</ecNumber>
    </recommendedName>
    <alternativeName>
        <fullName evidence="9">5-phospho-D-ribosyl alpha-1-diphosphate synthase</fullName>
    </alternativeName>
    <alternativeName>
        <fullName evidence="9">Phosphoribosyl diphosphate synthase</fullName>
    </alternativeName>
    <alternativeName>
        <fullName evidence="9">Phosphoribosyl pyrophosphate synthase</fullName>
        <shortName evidence="9">P-Rib-PP synthase</shortName>
        <shortName evidence="9">PRPP synthase</shortName>
        <shortName evidence="9">PRPPase</shortName>
    </alternativeName>
</protein>
<feature type="binding site" evidence="9">
    <location>
        <position position="151"/>
    </location>
    <ligand>
        <name>Mg(2+)</name>
        <dbReference type="ChEBI" id="CHEBI:18420"/>
    </ligand>
</feature>
<dbReference type="CDD" id="cd06223">
    <property type="entry name" value="PRTases_typeI"/>
    <property type="match status" value="1"/>
</dbReference>
<dbReference type="PROSITE" id="PS00114">
    <property type="entry name" value="PRPP_SYNTHASE"/>
    <property type="match status" value="1"/>
</dbReference>
<sequence length="338" mass="36534">MNDAGPRPAGSRNVSGIKATGEKRLVLTTGRAHPALAEAIARELKIELLPIDSRTFANGEIYARYDESVRGSDAFVIQAHSAPINEWLMEQLIMVDALKRASAKRITVVAPFYPYARQDKKGRGREPISARLVADLFKAAGADRIMSVDLHAAQIQGFFDGPVDHLFAMPVLLEHFREKLDPSSLTVVSPDMGRVRVADIWSDKLGAPLAIIHKRRDPLVPNQVSVHEIVGDVDGRVCLLVDDLIDTGRTIVKAAEALKANGATGVVVAATHAVFSDPAIELLQSDAIDSVVVTDTLPVPDDKRFPTLEVLSIAPLLARAIREVFEDGSVTSMFDGAA</sequence>
<evidence type="ECO:0000259" key="10">
    <source>
        <dbReference type="Pfam" id="PF13793"/>
    </source>
</evidence>
<dbReference type="InterPro" id="IPR005946">
    <property type="entry name" value="Rib-P_diPkinase"/>
</dbReference>
<feature type="active site" evidence="9">
    <location>
        <position position="214"/>
    </location>
</feature>
<dbReference type="AlphaFoldDB" id="A0A1R4IZB1"/>
<dbReference type="Gene3D" id="3.40.50.2020">
    <property type="match status" value="2"/>
</dbReference>
<keyword evidence="2 9" id="KW-0479">Metal-binding</keyword>
<dbReference type="NCBIfam" id="TIGR01251">
    <property type="entry name" value="ribP_PPkin"/>
    <property type="match status" value="1"/>
</dbReference>
<dbReference type="EMBL" id="FUKR01000023">
    <property type="protein sequence ID" value="SJN25014.1"/>
    <property type="molecule type" value="Genomic_DNA"/>
</dbReference>
<evidence type="ECO:0000256" key="9">
    <source>
        <dbReference type="HAMAP-Rule" id="MF_00583"/>
    </source>
</evidence>
<comment type="function">
    <text evidence="9">Involved in the biosynthesis of the central metabolite phospho-alpha-D-ribosyl-1-pyrophosphate (PRPP) via the transfer of pyrophosphoryl group from ATP to 1-hydroxyl of ribose-5-phosphate (Rib-5-P).</text>
</comment>
<dbReference type="GO" id="GO:0006015">
    <property type="term" value="P:5-phosphoribose 1-diphosphate biosynthetic process"/>
    <property type="evidence" value="ECO:0007669"/>
    <property type="project" value="UniProtKB-UniRule"/>
</dbReference>
<keyword evidence="6 9" id="KW-0067">ATP-binding</keyword>
<feature type="binding site" evidence="9">
    <location>
        <position position="216"/>
    </location>
    <ligand>
        <name>D-ribose 5-phosphate</name>
        <dbReference type="ChEBI" id="CHEBI:78346"/>
    </ligand>
</feature>
<dbReference type="EC" id="2.7.6.1" evidence="9"/>
<evidence type="ECO:0000313" key="12">
    <source>
        <dbReference type="Proteomes" id="UP000196778"/>
    </source>
</evidence>
<feature type="domain" description="Ribose-phosphate pyrophosphokinase N-terminal" evidence="10">
    <location>
        <begin position="26"/>
        <end position="141"/>
    </location>
</feature>
<dbReference type="NCBIfam" id="NF002320">
    <property type="entry name" value="PRK01259.1"/>
    <property type="match status" value="1"/>
</dbReference>
<reference evidence="12" key="1">
    <citation type="submission" date="2017-02" db="EMBL/GenBank/DDBJ databases">
        <authorList>
            <person name="Dridi B."/>
        </authorList>
    </citation>
    <scope>NUCLEOTIDE SEQUENCE [LARGE SCALE GENOMIC DNA]</scope>
    <source>
        <strain evidence="12">EB411</strain>
    </source>
</reference>
<dbReference type="PANTHER" id="PTHR10210">
    <property type="entry name" value="RIBOSE-PHOSPHATE DIPHOSPHOKINASE FAMILY MEMBER"/>
    <property type="match status" value="1"/>
</dbReference>
<comment type="cofactor">
    <cofactor evidence="9">
        <name>Mg(2+)</name>
        <dbReference type="ChEBI" id="CHEBI:18420"/>
    </cofactor>
    <text evidence="9">Binds 2 Mg(2+) ions per subunit.</text>
</comment>
<dbReference type="InterPro" id="IPR029099">
    <property type="entry name" value="Pribosyltran_N"/>
</dbReference>
<keyword evidence="9" id="KW-0963">Cytoplasm</keyword>
<dbReference type="GO" id="GO:0009156">
    <property type="term" value="P:ribonucleoside monophosphate biosynthetic process"/>
    <property type="evidence" value="ECO:0007669"/>
    <property type="project" value="InterPro"/>
</dbReference>
<keyword evidence="5 9" id="KW-0418">Kinase</keyword>
<feature type="binding site" evidence="9">
    <location>
        <begin position="58"/>
        <end position="60"/>
    </location>
    <ligand>
        <name>ATP</name>
        <dbReference type="ChEBI" id="CHEBI:30616"/>
    </ligand>
</feature>
<evidence type="ECO:0000313" key="11">
    <source>
        <dbReference type="EMBL" id="SJN25014.1"/>
    </source>
</evidence>
<gene>
    <name evidence="9" type="primary">prs</name>
    <name evidence="11" type="ORF">FM119_04460</name>
</gene>
<evidence type="ECO:0000256" key="7">
    <source>
        <dbReference type="ARBA" id="ARBA00022842"/>
    </source>
</evidence>
<dbReference type="Pfam" id="PF13793">
    <property type="entry name" value="Pribosyltran_N"/>
    <property type="match status" value="1"/>
</dbReference>
<dbReference type="SUPFAM" id="SSF53271">
    <property type="entry name" value="PRTase-like"/>
    <property type="match status" value="1"/>
</dbReference>
<dbReference type="GO" id="GO:0004749">
    <property type="term" value="F:ribose phosphate diphosphokinase activity"/>
    <property type="evidence" value="ECO:0007669"/>
    <property type="project" value="UniProtKB-UniRule"/>
</dbReference>
<evidence type="ECO:0000256" key="2">
    <source>
        <dbReference type="ARBA" id="ARBA00022723"/>
    </source>
</evidence>
<evidence type="ECO:0000256" key="4">
    <source>
        <dbReference type="ARBA" id="ARBA00022741"/>
    </source>
</evidence>
<dbReference type="FunFam" id="3.40.50.2020:FF:000007">
    <property type="entry name" value="Ribose-phosphate pyrophosphokinase"/>
    <property type="match status" value="1"/>
</dbReference>
<evidence type="ECO:0000256" key="6">
    <source>
        <dbReference type="ARBA" id="ARBA00022840"/>
    </source>
</evidence>
<feature type="binding site" evidence="9">
    <location>
        <position position="191"/>
    </location>
    <ligand>
        <name>Mg(2+)</name>
        <dbReference type="ChEBI" id="CHEBI:18420"/>
    </ligand>
</feature>
<dbReference type="PANTHER" id="PTHR10210:SF41">
    <property type="entry name" value="RIBOSE-PHOSPHATE PYROPHOSPHOKINASE 1, CHLOROPLASTIC"/>
    <property type="match status" value="1"/>
</dbReference>
<name>A0A1R4IZB1_9MICO</name>
<dbReference type="InterPro" id="IPR000836">
    <property type="entry name" value="PRTase_dom"/>
</dbReference>
<keyword evidence="7 9" id="KW-0460">Magnesium</keyword>
<dbReference type="InterPro" id="IPR029057">
    <property type="entry name" value="PRTase-like"/>
</dbReference>
<dbReference type="GO" id="GO:0000287">
    <property type="term" value="F:magnesium ion binding"/>
    <property type="evidence" value="ECO:0007669"/>
    <property type="project" value="UniProtKB-UniRule"/>
</dbReference>
<dbReference type="GO" id="GO:0016301">
    <property type="term" value="F:kinase activity"/>
    <property type="evidence" value="ECO:0007669"/>
    <property type="project" value="UniProtKB-KW"/>
</dbReference>
<evidence type="ECO:0000256" key="8">
    <source>
        <dbReference type="ARBA" id="ARBA00049535"/>
    </source>
</evidence>
<evidence type="ECO:0000256" key="1">
    <source>
        <dbReference type="ARBA" id="ARBA00022679"/>
    </source>
</evidence>
<dbReference type="InterPro" id="IPR000842">
    <property type="entry name" value="PRib_PP_synth_CS"/>
</dbReference>
<dbReference type="GO" id="GO:0005524">
    <property type="term" value="F:ATP binding"/>
    <property type="evidence" value="ECO:0007669"/>
    <property type="project" value="UniProtKB-KW"/>
</dbReference>
<organism evidence="11 12">
    <name type="scientific">Mycetocola reblochoni REB411</name>
    <dbReference type="NCBI Taxonomy" id="1255698"/>
    <lineage>
        <taxon>Bacteria</taxon>
        <taxon>Bacillati</taxon>
        <taxon>Actinomycetota</taxon>
        <taxon>Actinomycetes</taxon>
        <taxon>Micrococcales</taxon>
        <taxon>Microbacteriaceae</taxon>
        <taxon>Mycetocola</taxon>
    </lineage>
</organism>
<dbReference type="HAMAP" id="MF_00583_B">
    <property type="entry name" value="RibP_PPkinase_B"/>
    <property type="match status" value="1"/>
</dbReference>
<keyword evidence="4 9" id="KW-0547">Nucleotide-binding</keyword>
<accession>A0A1R4IZB1</accession>
<dbReference type="UniPathway" id="UPA00087">
    <property type="reaction ID" value="UER00172"/>
</dbReference>
<comment type="subunit">
    <text evidence="9">Homohexamer.</text>
</comment>
<dbReference type="SMART" id="SM01400">
    <property type="entry name" value="Pribosyltran_N"/>
    <property type="match status" value="1"/>
</dbReference>
<comment type="similarity">
    <text evidence="9">Belongs to the ribose-phosphate pyrophosphokinase family. Class I subfamily.</text>
</comment>
<dbReference type="Pfam" id="PF14572">
    <property type="entry name" value="Pribosyl_synth"/>
    <property type="match status" value="1"/>
</dbReference>
<feature type="binding site" evidence="9">
    <location>
        <begin position="246"/>
        <end position="250"/>
    </location>
    <ligand>
        <name>D-ribose 5-phosphate</name>
        <dbReference type="ChEBI" id="CHEBI:78346"/>
    </ligand>
</feature>
<feature type="binding site" evidence="9">
    <location>
        <begin position="117"/>
        <end position="118"/>
    </location>
    <ligand>
        <name>ATP</name>
        <dbReference type="ChEBI" id="CHEBI:30616"/>
    </ligand>
</feature>
<dbReference type="GO" id="GO:0005737">
    <property type="term" value="C:cytoplasm"/>
    <property type="evidence" value="ECO:0007669"/>
    <property type="project" value="UniProtKB-SubCell"/>
</dbReference>
<evidence type="ECO:0000256" key="3">
    <source>
        <dbReference type="ARBA" id="ARBA00022727"/>
    </source>
</evidence>
<dbReference type="GO" id="GO:0002189">
    <property type="term" value="C:ribose phosphate diphosphokinase complex"/>
    <property type="evidence" value="ECO:0007669"/>
    <property type="project" value="TreeGrafter"/>
</dbReference>
<dbReference type="InterPro" id="IPR037515">
    <property type="entry name" value="Rib-P_diPkinase_bac"/>
</dbReference>
<proteinExistence type="inferred from homology"/>
<keyword evidence="3 9" id="KW-0545">Nucleotide biosynthesis</keyword>
<dbReference type="Proteomes" id="UP000196778">
    <property type="component" value="Unassembled WGS sequence"/>
</dbReference>
<dbReference type="GO" id="GO:0006164">
    <property type="term" value="P:purine nucleotide biosynthetic process"/>
    <property type="evidence" value="ECO:0007669"/>
    <property type="project" value="TreeGrafter"/>
</dbReference>
<comment type="subcellular location">
    <subcellularLocation>
        <location evidence="9">Cytoplasm</location>
    </subcellularLocation>
</comment>